<evidence type="ECO:0000256" key="2">
    <source>
        <dbReference type="SAM" id="Phobius"/>
    </source>
</evidence>
<keyword evidence="2" id="KW-0812">Transmembrane</keyword>
<protein>
    <submittedName>
        <fullName evidence="3">Uncharacterized protein</fullName>
    </submittedName>
</protein>
<organism evidence="3 4">
    <name type="scientific">Rugosimonospora africana</name>
    <dbReference type="NCBI Taxonomy" id="556532"/>
    <lineage>
        <taxon>Bacteria</taxon>
        <taxon>Bacillati</taxon>
        <taxon>Actinomycetota</taxon>
        <taxon>Actinomycetes</taxon>
        <taxon>Micromonosporales</taxon>
        <taxon>Micromonosporaceae</taxon>
        <taxon>Rugosimonospora</taxon>
    </lineage>
</organism>
<accession>A0A8J3VW75</accession>
<sequence>MHPQPPDAPVPPGSAPHQVPGAAPAPFPPTGPAQPVASQFPLAGPAQPATAQPATAQPATAQPATAQFPPAGSAQPVTSQFPPAGPAISAPPYPMAPGYPPAPRQPGRRAALVLAVVAAVSLIALGVTLAIGLPARSHLHRDISDRQARRDADVRSSAVAATKLQDDFHAANLQVQLQHVEDLDKAVESAMGGWLDGTTRFGVLDKAVNDCDDAVADYDRVAAPFPDEMFGALPKRINLSNPETDCGRARTNSI</sequence>
<gene>
    <name evidence="3" type="ORF">Raf01_88360</name>
</gene>
<feature type="compositionally biased region" description="Pro residues" evidence="1">
    <location>
        <begin position="1"/>
        <end position="14"/>
    </location>
</feature>
<comment type="caution">
    <text evidence="3">The sequence shown here is derived from an EMBL/GenBank/DDBJ whole genome shotgun (WGS) entry which is preliminary data.</text>
</comment>
<evidence type="ECO:0000313" key="3">
    <source>
        <dbReference type="EMBL" id="GIH20664.1"/>
    </source>
</evidence>
<evidence type="ECO:0000256" key="1">
    <source>
        <dbReference type="SAM" id="MobiDB-lite"/>
    </source>
</evidence>
<evidence type="ECO:0000313" key="4">
    <source>
        <dbReference type="Proteomes" id="UP000642748"/>
    </source>
</evidence>
<reference evidence="3" key="1">
    <citation type="submission" date="2021-01" db="EMBL/GenBank/DDBJ databases">
        <title>Whole genome shotgun sequence of Rugosimonospora africana NBRC 104875.</title>
        <authorList>
            <person name="Komaki H."/>
            <person name="Tamura T."/>
        </authorList>
    </citation>
    <scope>NUCLEOTIDE SEQUENCE</scope>
    <source>
        <strain evidence="3">NBRC 104875</strain>
    </source>
</reference>
<keyword evidence="2" id="KW-1133">Transmembrane helix</keyword>
<dbReference type="AlphaFoldDB" id="A0A8J3VW75"/>
<feature type="region of interest" description="Disordered" evidence="1">
    <location>
        <begin position="1"/>
        <end position="89"/>
    </location>
</feature>
<proteinExistence type="predicted"/>
<feature type="compositionally biased region" description="Low complexity" evidence="1">
    <location>
        <begin position="45"/>
        <end position="71"/>
    </location>
</feature>
<keyword evidence="4" id="KW-1185">Reference proteome</keyword>
<name>A0A8J3VW75_9ACTN</name>
<feature type="compositionally biased region" description="Pro residues" evidence="1">
    <location>
        <begin position="23"/>
        <end position="32"/>
    </location>
</feature>
<keyword evidence="2" id="KW-0472">Membrane</keyword>
<dbReference type="EMBL" id="BONZ01000102">
    <property type="protein sequence ID" value="GIH20664.1"/>
    <property type="molecule type" value="Genomic_DNA"/>
</dbReference>
<dbReference type="Proteomes" id="UP000642748">
    <property type="component" value="Unassembled WGS sequence"/>
</dbReference>
<feature type="transmembrane region" description="Helical" evidence="2">
    <location>
        <begin position="110"/>
        <end position="133"/>
    </location>
</feature>